<sequence>MSGCLRGLIQEDLSKFGCVSDELALQVRAIAMVCVQAICKTDKALWLPSSLHLAAYYDSVELLEILIEVFNYEEAMALDGSTPAQFAAMKGHLRALAI</sequence>
<name>A0A3P7EKI2_WUCBA</name>
<reference evidence="1 2" key="1">
    <citation type="submission" date="2018-11" db="EMBL/GenBank/DDBJ databases">
        <authorList>
            <consortium name="Pathogen Informatics"/>
        </authorList>
    </citation>
    <scope>NUCLEOTIDE SEQUENCE [LARGE SCALE GENOMIC DNA]</scope>
</reference>
<keyword evidence="2" id="KW-1185">Reference proteome</keyword>
<organism evidence="1 2">
    <name type="scientific">Wuchereria bancrofti</name>
    <dbReference type="NCBI Taxonomy" id="6293"/>
    <lineage>
        <taxon>Eukaryota</taxon>
        <taxon>Metazoa</taxon>
        <taxon>Ecdysozoa</taxon>
        <taxon>Nematoda</taxon>
        <taxon>Chromadorea</taxon>
        <taxon>Rhabditida</taxon>
        <taxon>Spirurina</taxon>
        <taxon>Spiruromorpha</taxon>
        <taxon>Filarioidea</taxon>
        <taxon>Onchocercidae</taxon>
        <taxon>Wuchereria</taxon>
    </lineage>
</organism>
<evidence type="ECO:0000313" key="2">
    <source>
        <dbReference type="Proteomes" id="UP000270924"/>
    </source>
</evidence>
<protein>
    <submittedName>
        <fullName evidence="1">Uncharacterized protein</fullName>
    </submittedName>
</protein>
<dbReference type="EMBL" id="UYWW01009504">
    <property type="protein sequence ID" value="VDM16759.1"/>
    <property type="molecule type" value="Genomic_DNA"/>
</dbReference>
<accession>A0A3P7EKI2</accession>
<proteinExistence type="predicted"/>
<dbReference type="InterPro" id="IPR036770">
    <property type="entry name" value="Ankyrin_rpt-contain_sf"/>
</dbReference>
<feature type="non-terminal residue" evidence="1">
    <location>
        <position position="98"/>
    </location>
</feature>
<dbReference type="AlphaFoldDB" id="A0A3P7EKI2"/>
<evidence type="ECO:0000313" key="1">
    <source>
        <dbReference type="EMBL" id="VDM16759.1"/>
    </source>
</evidence>
<gene>
    <name evidence="1" type="ORF">WBA_LOCUS9521</name>
</gene>
<dbReference type="OrthoDB" id="539213at2759"/>
<dbReference type="SUPFAM" id="SSF48403">
    <property type="entry name" value="Ankyrin repeat"/>
    <property type="match status" value="1"/>
</dbReference>
<dbReference type="InParanoid" id="A0A3P7EKI2"/>
<dbReference type="Proteomes" id="UP000270924">
    <property type="component" value="Unassembled WGS sequence"/>
</dbReference>